<protein>
    <submittedName>
        <fullName evidence="1">Uncharacterized protein</fullName>
    </submittedName>
</protein>
<dbReference type="Proteomes" id="UP001430193">
    <property type="component" value="Unassembled WGS sequence"/>
</dbReference>
<proteinExistence type="predicted"/>
<reference evidence="1" key="1">
    <citation type="submission" date="2020-10" db="EMBL/GenBank/DDBJ databases">
        <title>Phylogeny of dyella-like bacteria.</title>
        <authorList>
            <person name="Fu J."/>
        </authorList>
    </citation>
    <scope>NUCLEOTIDE SEQUENCE</scope>
    <source>
        <strain evidence="1">DHON07</strain>
    </source>
</reference>
<gene>
    <name evidence="1" type="ORF">ISS99_11365</name>
</gene>
<evidence type="ECO:0000313" key="1">
    <source>
        <dbReference type="EMBL" id="MBM7130130.1"/>
    </source>
</evidence>
<dbReference type="RefSeq" id="WP_204631741.1">
    <property type="nucleotide sequence ID" value="NZ_BSOC01000002.1"/>
</dbReference>
<evidence type="ECO:0000313" key="2">
    <source>
        <dbReference type="Proteomes" id="UP001430193"/>
    </source>
</evidence>
<keyword evidence="2" id="KW-1185">Reference proteome</keyword>
<comment type="caution">
    <text evidence="1">The sequence shown here is derived from an EMBL/GenBank/DDBJ whole genome shotgun (WGS) entry which is preliminary data.</text>
</comment>
<accession>A0ABS2KGG3</accession>
<sequence>MDLQDFSGQTQNQLRFRHHSGRAKNFSASDVLNFFPAWDAPVRGRDG</sequence>
<organism evidence="1 2">
    <name type="scientific">Dyella mobilis</name>
    <dbReference type="NCBI Taxonomy" id="1849582"/>
    <lineage>
        <taxon>Bacteria</taxon>
        <taxon>Pseudomonadati</taxon>
        <taxon>Pseudomonadota</taxon>
        <taxon>Gammaproteobacteria</taxon>
        <taxon>Lysobacterales</taxon>
        <taxon>Rhodanobacteraceae</taxon>
        <taxon>Dyella</taxon>
    </lineage>
</organism>
<dbReference type="EMBL" id="JADIKF010000039">
    <property type="protein sequence ID" value="MBM7130130.1"/>
    <property type="molecule type" value="Genomic_DNA"/>
</dbReference>
<name>A0ABS2KGG3_9GAMM</name>